<dbReference type="InterPro" id="IPR018466">
    <property type="entry name" value="Kre9/Knh1-like_N"/>
</dbReference>
<name>A0A168JP66_MUCCL</name>
<feature type="chain" id="PRO_5007898186" description="Yeast cell wall synthesis Kre9/Knh1-like N-terminal domain-containing protein" evidence="2">
    <location>
        <begin position="19"/>
        <end position="162"/>
    </location>
</feature>
<keyword evidence="5" id="KW-1185">Reference proteome</keyword>
<dbReference type="AlphaFoldDB" id="A0A168JP66"/>
<feature type="domain" description="Yeast cell wall synthesis Kre9/Knh1-like N-terminal" evidence="3">
    <location>
        <begin position="56"/>
        <end position="140"/>
    </location>
</feature>
<protein>
    <recommendedName>
        <fullName evidence="3">Yeast cell wall synthesis Kre9/Knh1-like N-terminal domain-containing protein</fullName>
    </recommendedName>
</protein>
<evidence type="ECO:0000256" key="1">
    <source>
        <dbReference type="ARBA" id="ARBA00022729"/>
    </source>
</evidence>
<accession>A0A168JP66</accession>
<evidence type="ECO:0000256" key="2">
    <source>
        <dbReference type="SAM" id="SignalP"/>
    </source>
</evidence>
<gene>
    <name evidence="4" type="ORF">MUCCIDRAFT_165312</name>
</gene>
<dbReference type="Pfam" id="PF10342">
    <property type="entry name" value="Kre9_KNH"/>
    <property type="match status" value="1"/>
</dbReference>
<dbReference type="Proteomes" id="UP000077051">
    <property type="component" value="Unassembled WGS sequence"/>
</dbReference>
<evidence type="ECO:0000259" key="3">
    <source>
        <dbReference type="Pfam" id="PF10342"/>
    </source>
</evidence>
<feature type="signal peptide" evidence="2">
    <location>
        <begin position="1"/>
        <end position="18"/>
    </location>
</feature>
<evidence type="ECO:0000313" key="4">
    <source>
        <dbReference type="EMBL" id="OAD01434.1"/>
    </source>
</evidence>
<reference evidence="4 5" key="1">
    <citation type="submission" date="2015-06" db="EMBL/GenBank/DDBJ databases">
        <title>Expansion of signal transduction pathways in fungi by whole-genome duplication.</title>
        <authorList>
            <consortium name="DOE Joint Genome Institute"/>
            <person name="Corrochano L.M."/>
            <person name="Kuo A."/>
            <person name="Marcet-Houben M."/>
            <person name="Polaino S."/>
            <person name="Salamov A."/>
            <person name="Villalobos J.M."/>
            <person name="Alvarez M.I."/>
            <person name="Avalos J."/>
            <person name="Benito E.P."/>
            <person name="Benoit I."/>
            <person name="Burger G."/>
            <person name="Camino L.P."/>
            <person name="Canovas D."/>
            <person name="Cerda-Olmedo E."/>
            <person name="Cheng J.-F."/>
            <person name="Dominguez A."/>
            <person name="Elias M."/>
            <person name="Eslava A.P."/>
            <person name="Glaser F."/>
            <person name="Grimwood J."/>
            <person name="Gutierrez G."/>
            <person name="Heitman J."/>
            <person name="Henrissat B."/>
            <person name="Iturriaga E.A."/>
            <person name="Lang B.F."/>
            <person name="Lavin J.L."/>
            <person name="Lee S."/>
            <person name="Li W."/>
            <person name="Lindquist E."/>
            <person name="Lopez-Garcia S."/>
            <person name="Luque E.M."/>
            <person name="Marcos A.T."/>
            <person name="Martin J."/>
            <person name="Mccluskey K."/>
            <person name="Medina H.R."/>
            <person name="Miralles-Duran A."/>
            <person name="Miyazaki A."/>
            <person name="Munoz-Torres E."/>
            <person name="Oguiza J.A."/>
            <person name="Ohm R."/>
            <person name="Olmedo M."/>
            <person name="Orejas M."/>
            <person name="Ortiz-Castellanos L."/>
            <person name="Pisabarro A.G."/>
            <person name="Rodriguez-Romero J."/>
            <person name="Ruiz-Herrera J."/>
            <person name="Ruiz-Vazquez R."/>
            <person name="Sanz C."/>
            <person name="Schackwitz W."/>
            <person name="Schmutz J."/>
            <person name="Shahriari M."/>
            <person name="Shelest E."/>
            <person name="Silva-Franco F."/>
            <person name="Soanes D."/>
            <person name="Syed K."/>
            <person name="Tagua V.G."/>
            <person name="Talbot N.J."/>
            <person name="Thon M."/>
            <person name="De Vries R.P."/>
            <person name="Wiebenga A."/>
            <person name="Yadav J.S."/>
            <person name="Braun E.L."/>
            <person name="Baker S."/>
            <person name="Garre V."/>
            <person name="Horwitz B."/>
            <person name="Torres-Martinez S."/>
            <person name="Idnurm A."/>
            <person name="Herrera-Estrella A."/>
            <person name="Gabaldon T."/>
            <person name="Grigoriev I.V."/>
        </authorList>
    </citation>
    <scope>NUCLEOTIDE SEQUENCE [LARGE SCALE GENOMIC DNA]</scope>
    <source>
        <strain evidence="4 5">CBS 277.49</strain>
    </source>
</reference>
<sequence length="162" mass="17017">MKFFSFILAAAFITASTAFPASVHNSLNTVHGNSGDVSTTPFYVTAPLENTTYTASSTVTTTNIQLAWLNGVDEQFTISVLKGEDPASMKPIGLNLTANGKTGTYAWIVPKDLVGGTYAFEYLFDLYGISSATYSNQFKVVSNGPSNNTSATATGAASASNI</sequence>
<comment type="caution">
    <text evidence="4">The sequence shown here is derived from an EMBL/GenBank/DDBJ whole genome shotgun (WGS) entry which is preliminary data.</text>
</comment>
<keyword evidence="1 2" id="KW-0732">Signal</keyword>
<proteinExistence type="predicted"/>
<dbReference type="VEuPathDB" id="FungiDB:MUCCIDRAFT_165312"/>
<dbReference type="OrthoDB" id="2260257at2759"/>
<dbReference type="EMBL" id="AMYB01000006">
    <property type="protein sequence ID" value="OAD01434.1"/>
    <property type="molecule type" value="Genomic_DNA"/>
</dbReference>
<evidence type="ECO:0000313" key="5">
    <source>
        <dbReference type="Proteomes" id="UP000077051"/>
    </source>
</evidence>
<organism evidence="4 5">
    <name type="scientific">Mucor lusitanicus CBS 277.49</name>
    <dbReference type="NCBI Taxonomy" id="747725"/>
    <lineage>
        <taxon>Eukaryota</taxon>
        <taxon>Fungi</taxon>
        <taxon>Fungi incertae sedis</taxon>
        <taxon>Mucoromycota</taxon>
        <taxon>Mucoromycotina</taxon>
        <taxon>Mucoromycetes</taxon>
        <taxon>Mucorales</taxon>
        <taxon>Mucorineae</taxon>
        <taxon>Mucoraceae</taxon>
        <taxon>Mucor</taxon>
    </lineage>
</organism>